<sequence>MSTYNTGEATDAAIAIYESHQVSAPESPIAYELKEDLYGVGASHRKQPQSSSFASSRSSQPLTLSPSIRREFARATDSMHQSVEAMQIAHEGEGVDVVELANAIEDYRSSVRVLWTYRKFGTEWWQRVVTLAAQALSENMRDEEISLSQCEGLQLLVDQFLSNRHLAKDDVRRAMTLLRDSGFDTLAFFSKQK</sequence>
<dbReference type="Proteomes" id="UP001416858">
    <property type="component" value="Unassembled WGS sequence"/>
</dbReference>
<reference evidence="2 3" key="1">
    <citation type="submission" date="2024-02" db="EMBL/GenBank/DDBJ databases">
        <title>Rhodopirellula caenicola NBRC 110016.</title>
        <authorList>
            <person name="Ichikawa N."/>
            <person name="Katano-Makiyama Y."/>
            <person name="Hidaka K."/>
        </authorList>
    </citation>
    <scope>NUCLEOTIDE SEQUENCE [LARGE SCALE GENOMIC DNA]</scope>
    <source>
        <strain evidence="2 3">NBRC 110016</strain>
    </source>
</reference>
<name>A0ABP9VJM8_9BACT</name>
<evidence type="ECO:0000256" key="1">
    <source>
        <dbReference type="SAM" id="MobiDB-lite"/>
    </source>
</evidence>
<keyword evidence="3" id="KW-1185">Reference proteome</keyword>
<feature type="region of interest" description="Disordered" evidence="1">
    <location>
        <begin position="43"/>
        <end position="64"/>
    </location>
</feature>
<accession>A0ABP9VJM8</accession>
<protein>
    <submittedName>
        <fullName evidence="2">Uncharacterized protein</fullName>
    </submittedName>
</protein>
<gene>
    <name evidence="2" type="ORF">Rcae01_00852</name>
</gene>
<proteinExistence type="predicted"/>
<dbReference type="EMBL" id="BAABRO010000001">
    <property type="protein sequence ID" value="GAA5505407.1"/>
    <property type="molecule type" value="Genomic_DNA"/>
</dbReference>
<comment type="caution">
    <text evidence="2">The sequence shown here is derived from an EMBL/GenBank/DDBJ whole genome shotgun (WGS) entry which is preliminary data.</text>
</comment>
<evidence type="ECO:0000313" key="3">
    <source>
        <dbReference type="Proteomes" id="UP001416858"/>
    </source>
</evidence>
<feature type="compositionally biased region" description="Low complexity" evidence="1">
    <location>
        <begin position="50"/>
        <end position="59"/>
    </location>
</feature>
<organism evidence="2 3">
    <name type="scientific">Novipirellula caenicola</name>
    <dbReference type="NCBI Taxonomy" id="1536901"/>
    <lineage>
        <taxon>Bacteria</taxon>
        <taxon>Pseudomonadati</taxon>
        <taxon>Planctomycetota</taxon>
        <taxon>Planctomycetia</taxon>
        <taxon>Pirellulales</taxon>
        <taxon>Pirellulaceae</taxon>
        <taxon>Novipirellula</taxon>
    </lineage>
</organism>
<evidence type="ECO:0000313" key="2">
    <source>
        <dbReference type="EMBL" id="GAA5505407.1"/>
    </source>
</evidence>